<name>A0A3B1B4Q3_9ZZZZ</name>
<sequence>MKTGNIISKILTGGLIAAYTVIFPASAKNPIETAFLQDIQSRLTKASGIGHDITVYITTNEKHVMSTTPTSIHFSYKLLKHMKTLNQLVATMAHMTAHIGLDNFSTPPLPEGERSDQERPSSGDYLKSIIRPEYPDETNVPQATGSFHDKGPGSSLGISERPGYQNKNYDYAVNKTDIIKAEHELDADKVTGHILGRAGFCPSDYNRMLRYFYENPQGLLSNRHFALDADQWQRLDLLDRTVDPAVPCTDAQTALIQKYSGAFDRLKTALAQTEKTRNHK</sequence>
<accession>A0A3B1B4Q3</accession>
<feature type="compositionally biased region" description="Basic and acidic residues" evidence="1">
    <location>
        <begin position="111"/>
        <end position="121"/>
    </location>
</feature>
<reference evidence="2" key="1">
    <citation type="submission" date="2018-06" db="EMBL/GenBank/DDBJ databases">
        <authorList>
            <person name="Zhirakovskaya E."/>
        </authorList>
    </citation>
    <scope>NUCLEOTIDE SEQUENCE</scope>
</reference>
<evidence type="ECO:0000313" key="2">
    <source>
        <dbReference type="EMBL" id="VAX05260.1"/>
    </source>
</evidence>
<proteinExistence type="predicted"/>
<evidence type="ECO:0000256" key="1">
    <source>
        <dbReference type="SAM" id="MobiDB-lite"/>
    </source>
</evidence>
<feature type="region of interest" description="Disordered" evidence="1">
    <location>
        <begin position="103"/>
        <end position="162"/>
    </location>
</feature>
<dbReference type="EMBL" id="UOFW01000131">
    <property type="protein sequence ID" value="VAX05260.1"/>
    <property type="molecule type" value="Genomic_DNA"/>
</dbReference>
<organism evidence="2">
    <name type="scientific">hydrothermal vent metagenome</name>
    <dbReference type="NCBI Taxonomy" id="652676"/>
    <lineage>
        <taxon>unclassified sequences</taxon>
        <taxon>metagenomes</taxon>
        <taxon>ecological metagenomes</taxon>
    </lineage>
</organism>
<protein>
    <submittedName>
        <fullName evidence="2">Uncharacterized protein</fullName>
    </submittedName>
</protein>
<gene>
    <name evidence="2" type="ORF">MNBD_ALPHA03-2151</name>
</gene>
<dbReference type="AlphaFoldDB" id="A0A3B1B4Q3"/>